<organism evidence="1 2">
    <name type="scientific">Trifolium pratense</name>
    <name type="common">Red clover</name>
    <dbReference type="NCBI Taxonomy" id="57577"/>
    <lineage>
        <taxon>Eukaryota</taxon>
        <taxon>Viridiplantae</taxon>
        <taxon>Streptophyta</taxon>
        <taxon>Embryophyta</taxon>
        <taxon>Tracheophyta</taxon>
        <taxon>Spermatophyta</taxon>
        <taxon>Magnoliopsida</taxon>
        <taxon>eudicotyledons</taxon>
        <taxon>Gunneridae</taxon>
        <taxon>Pentapetalae</taxon>
        <taxon>rosids</taxon>
        <taxon>fabids</taxon>
        <taxon>Fabales</taxon>
        <taxon>Fabaceae</taxon>
        <taxon>Papilionoideae</taxon>
        <taxon>50 kb inversion clade</taxon>
        <taxon>NPAAA clade</taxon>
        <taxon>Hologalegina</taxon>
        <taxon>IRL clade</taxon>
        <taxon>Trifolieae</taxon>
        <taxon>Trifolium</taxon>
    </lineage>
</organism>
<keyword evidence="2" id="KW-1185">Reference proteome</keyword>
<name>A0ACB0KU10_TRIPR</name>
<dbReference type="Proteomes" id="UP001177021">
    <property type="component" value="Unassembled WGS sequence"/>
</dbReference>
<comment type="caution">
    <text evidence="1">The sequence shown here is derived from an EMBL/GenBank/DDBJ whole genome shotgun (WGS) entry which is preliminary data.</text>
</comment>
<reference evidence="1" key="1">
    <citation type="submission" date="2023-10" db="EMBL/GenBank/DDBJ databases">
        <authorList>
            <person name="Rodriguez Cubillos JULIANA M."/>
            <person name="De Vega J."/>
        </authorList>
    </citation>
    <scope>NUCLEOTIDE SEQUENCE</scope>
</reference>
<gene>
    <name evidence="1" type="ORF">MILVUS5_LOCUS26572</name>
</gene>
<sequence>MKRMIMSLANFIIILQVIFFMFKIECLWSTNPSLTDRNVEIAKSDVMTVIFLNLSVLSYK</sequence>
<dbReference type="EMBL" id="CASHSV030000311">
    <property type="protein sequence ID" value="CAJ2660660.1"/>
    <property type="molecule type" value="Genomic_DNA"/>
</dbReference>
<evidence type="ECO:0000313" key="1">
    <source>
        <dbReference type="EMBL" id="CAJ2660660.1"/>
    </source>
</evidence>
<accession>A0ACB0KU10</accession>
<protein>
    <submittedName>
        <fullName evidence="1">Uncharacterized protein</fullName>
    </submittedName>
</protein>
<evidence type="ECO:0000313" key="2">
    <source>
        <dbReference type="Proteomes" id="UP001177021"/>
    </source>
</evidence>
<proteinExistence type="predicted"/>